<accession>A0AAW7JGW8</accession>
<evidence type="ECO:0000259" key="3">
    <source>
        <dbReference type="PROSITE" id="PS50893"/>
    </source>
</evidence>
<dbReference type="GO" id="GO:0005524">
    <property type="term" value="F:ATP binding"/>
    <property type="evidence" value="ECO:0007669"/>
    <property type="project" value="UniProtKB-KW"/>
</dbReference>
<name>A0AAW7JGW8_9BACT</name>
<dbReference type="PANTHER" id="PTHR43119">
    <property type="entry name" value="ABC TRANSPORT PROTEIN ATP-BINDING COMPONENT-RELATED"/>
    <property type="match status" value="1"/>
</dbReference>
<comment type="caution">
    <text evidence="5">The sequence shown here is derived from an EMBL/GenBank/DDBJ whole genome shotgun (WGS) entry which is preliminary data.</text>
</comment>
<dbReference type="Gene3D" id="3.40.50.300">
    <property type="entry name" value="P-loop containing nucleotide triphosphate hydrolases"/>
    <property type="match status" value="1"/>
</dbReference>
<evidence type="ECO:0000256" key="2">
    <source>
        <dbReference type="ARBA" id="ARBA00022840"/>
    </source>
</evidence>
<gene>
    <name evidence="4" type="ORF">QVN81_10200</name>
    <name evidence="5" type="ORF">QVN84_04335</name>
</gene>
<keyword evidence="2 5" id="KW-0067">ATP-binding</keyword>
<dbReference type="PROSITE" id="PS50893">
    <property type="entry name" value="ABC_TRANSPORTER_2"/>
    <property type="match status" value="1"/>
</dbReference>
<protein>
    <submittedName>
        <fullName evidence="5">ATP-binding cassette domain-containing protein</fullName>
    </submittedName>
</protein>
<evidence type="ECO:0000313" key="5">
    <source>
        <dbReference type="EMBL" id="MDN0024752.1"/>
    </source>
</evidence>
<proteinExistence type="predicted"/>
<dbReference type="InterPro" id="IPR003439">
    <property type="entry name" value="ABC_transporter-like_ATP-bd"/>
</dbReference>
<evidence type="ECO:0000256" key="1">
    <source>
        <dbReference type="ARBA" id="ARBA00022741"/>
    </source>
</evidence>
<dbReference type="Proteomes" id="UP001168478">
    <property type="component" value="Unassembled WGS sequence"/>
</dbReference>
<dbReference type="InterPro" id="IPR003593">
    <property type="entry name" value="AAA+_ATPase"/>
</dbReference>
<evidence type="ECO:0000313" key="6">
    <source>
        <dbReference type="Proteomes" id="UP001167831"/>
    </source>
</evidence>
<reference evidence="5" key="1">
    <citation type="submission" date="2023-06" db="EMBL/GenBank/DDBJ databases">
        <authorList>
            <person name="Zeman M."/>
            <person name="Kubasova T."/>
            <person name="Jahodarova E."/>
            <person name="Nykrynova M."/>
            <person name="Rychlik I."/>
        </authorList>
    </citation>
    <scope>NUCLEOTIDE SEQUENCE</scope>
    <source>
        <strain evidence="5">ET15</strain>
        <strain evidence="4">ET37</strain>
    </source>
</reference>
<keyword evidence="6" id="KW-1185">Reference proteome</keyword>
<sequence>MLEIKDGTLSIGGHQLFSNLSFCTAEGGLTAVTGPHGCGKTSLLRAFLGFQPLDSGYVSVDAEPVLPQTSALFRAGMLYVPQDIRLCAGSFSEVFESLEGLHVNAALDHARKKLFYEWKRLALDSSMYAMPLEELDGSALRRMMISVAGVTGRKNVLLDEPFAGHDADTLPRVMSYLRALAASGSTVLLATVDSRLAGMCDVRIELGV</sequence>
<reference evidence="5" key="2">
    <citation type="submission" date="2023-08" db="EMBL/GenBank/DDBJ databases">
        <title>Identification and characterization of horizontal gene transfer across gut microbiota members of farm animals based on homology search.</title>
        <authorList>
            <person name="Schwarzerova J."/>
            <person name="Nykrynova M."/>
            <person name="Jureckova K."/>
            <person name="Cejkova D."/>
            <person name="Rychlik I."/>
        </authorList>
    </citation>
    <scope>NUCLEOTIDE SEQUENCE</scope>
    <source>
        <strain evidence="5">ET15</strain>
        <strain evidence="4">ET37</strain>
    </source>
</reference>
<dbReference type="InterPro" id="IPR027417">
    <property type="entry name" value="P-loop_NTPase"/>
</dbReference>
<evidence type="ECO:0000313" key="4">
    <source>
        <dbReference type="EMBL" id="MDN0023389.1"/>
    </source>
</evidence>
<dbReference type="PANTHER" id="PTHR43119:SF1">
    <property type="entry name" value="ABC TRANSPORTER DOMAIN-CONTAINING PROTEIN"/>
    <property type="match status" value="1"/>
</dbReference>
<dbReference type="AlphaFoldDB" id="A0AAW7JGW8"/>
<dbReference type="SUPFAM" id="SSF52540">
    <property type="entry name" value="P-loop containing nucleoside triphosphate hydrolases"/>
    <property type="match status" value="1"/>
</dbReference>
<keyword evidence="1" id="KW-0547">Nucleotide-binding</keyword>
<dbReference type="SMART" id="SM00382">
    <property type="entry name" value="AAA"/>
    <property type="match status" value="1"/>
</dbReference>
<evidence type="ECO:0000313" key="7">
    <source>
        <dbReference type="Proteomes" id="UP001168478"/>
    </source>
</evidence>
<feature type="domain" description="ABC transporter" evidence="3">
    <location>
        <begin position="2"/>
        <end position="208"/>
    </location>
</feature>
<dbReference type="GO" id="GO:0016887">
    <property type="term" value="F:ATP hydrolysis activity"/>
    <property type="evidence" value="ECO:0007669"/>
    <property type="project" value="InterPro"/>
</dbReference>
<dbReference type="EMBL" id="JAUEIE010000011">
    <property type="protein sequence ID" value="MDN0023389.1"/>
    <property type="molecule type" value="Genomic_DNA"/>
</dbReference>
<dbReference type="EMBL" id="JAUEIF010000002">
    <property type="protein sequence ID" value="MDN0024752.1"/>
    <property type="molecule type" value="Genomic_DNA"/>
</dbReference>
<dbReference type="RefSeq" id="WP_068856461.1">
    <property type="nucleotide sequence ID" value="NZ_CALUKV010000012.1"/>
</dbReference>
<dbReference type="Proteomes" id="UP001167831">
    <property type="component" value="Unassembled WGS sequence"/>
</dbReference>
<dbReference type="Pfam" id="PF00005">
    <property type="entry name" value="ABC_tran"/>
    <property type="match status" value="1"/>
</dbReference>
<organism evidence="5 7">
    <name type="scientific">Leyella lascolaii</name>
    <dbReference type="NCBI Taxonomy" id="1776379"/>
    <lineage>
        <taxon>Bacteria</taxon>
        <taxon>Pseudomonadati</taxon>
        <taxon>Bacteroidota</taxon>
        <taxon>Bacteroidia</taxon>
        <taxon>Bacteroidales</taxon>
        <taxon>Prevotellaceae</taxon>
        <taxon>Leyella</taxon>
    </lineage>
</organism>